<comment type="caution">
    <text evidence="3">The sequence shown here is derived from an EMBL/GenBank/DDBJ whole genome shotgun (WGS) entry which is preliminary data.</text>
</comment>
<evidence type="ECO:0000313" key="3">
    <source>
        <dbReference type="EMBL" id="KAF6171412.1"/>
    </source>
</evidence>
<keyword evidence="1" id="KW-0694">RNA-binding</keyword>
<dbReference type="FunFam" id="3.10.450.50:FF:000003">
    <property type="entry name" value="Nuclear transport factor 2 family protein"/>
    <property type="match status" value="1"/>
</dbReference>
<evidence type="ECO:0000313" key="4">
    <source>
        <dbReference type="Proteomes" id="UP000541444"/>
    </source>
</evidence>
<dbReference type="SUPFAM" id="SSF54427">
    <property type="entry name" value="NTF2-like"/>
    <property type="match status" value="1"/>
</dbReference>
<dbReference type="Proteomes" id="UP000541444">
    <property type="component" value="Unassembled WGS sequence"/>
</dbReference>
<name>A0A7J7NWP6_9MAGN</name>
<dbReference type="PANTHER" id="PTHR10693:SF75">
    <property type="entry name" value="NUCLEAR TRANSPORT FACTOR 2"/>
    <property type="match status" value="1"/>
</dbReference>
<dbReference type="Pfam" id="PF02136">
    <property type="entry name" value="NTF2"/>
    <property type="match status" value="1"/>
</dbReference>
<organism evidence="3 4">
    <name type="scientific">Kingdonia uniflora</name>
    <dbReference type="NCBI Taxonomy" id="39325"/>
    <lineage>
        <taxon>Eukaryota</taxon>
        <taxon>Viridiplantae</taxon>
        <taxon>Streptophyta</taxon>
        <taxon>Embryophyta</taxon>
        <taxon>Tracheophyta</taxon>
        <taxon>Spermatophyta</taxon>
        <taxon>Magnoliopsida</taxon>
        <taxon>Ranunculales</taxon>
        <taxon>Circaeasteraceae</taxon>
        <taxon>Kingdonia</taxon>
    </lineage>
</organism>
<feature type="domain" description="NTF2" evidence="2">
    <location>
        <begin position="13"/>
        <end position="128"/>
    </location>
</feature>
<dbReference type="GO" id="GO:0005829">
    <property type="term" value="C:cytosol"/>
    <property type="evidence" value="ECO:0007669"/>
    <property type="project" value="TreeGrafter"/>
</dbReference>
<reference evidence="3 4" key="1">
    <citation type="journal article" date="2020" name="IScience">
        <title>Genome Sequencing of the Endangered Kingdonia uniflora (Circaeasteraceae, Ranunculales) Reveals Potential Mechanisms of Evolutionary Specialization.</title>
        <authorList>
            <person name="Sun Y."/>
            <person name="Deng T."/>
            <person name="Zhang A."/>
            <person name="Moore M.J."/>
            <person name="Landis J.B."/>
            <person name="Lin N."/>
            <person name="Zhang H."/>
            <person name="Zhang X."/>
            <person name="Huang J."/>
            <person name="Zhang X."/>
            <person name="Sun H."/>
            <person name="Wang H."/>
        </authorList>
    </citation>
    <scope>NUCLEOTIDE SEQUENCE [LARGE SCALE GENOMIC DNA]</scope>
    <source>
        <strain evidence="3">TB1705</strain>
        <tissue evidence="3">Leaf</tissue>
    </source>
</reference>
<dbReference type="PROSITE" id="PS50177">
    <property type="entry name" value="NTF2_DOMAIN"/>
    <property type="match status" value="1"/>
</dbReference>
<dbReference type="InterPro" id="IPR032710">
    <property type="entry name" value="NTF2-like_dom_sf"/>
</dbReference>
<protein>
    <recommendedName>
        <fullName evidence="2">NTF2 domain-containing protein</fullName>
    </recommendedName>
</protein>
<gene>
    <name evidence="3" type="ORF">GIB67_009553</name>
</gene>
<dbReference type="InterPro" id="IPR018222">
    <property type="entry name" value="Nuclear_transport_factor_2_euk"/>
</dbReference>
<accession>A0A7J7NWP6</accession>
<dbReference type="InterPro" id="IPR039539">
    <property type="entry name" value="Ras_GTPase_bind_prot"/>
</dbReference>
<evidence type="ECO:0000256" key="1">
    <source>
        <dbReference type="ARBA" id="ARBA00022884"/>
    </source>
</evidence>
<dbReference type="GO" id="GO:1990904">
    <property type="term" value="C:ribonucleoprotein complex"/>
    <property type="evidence" value="ECO:0007669"/>
    <property type="project" value="TreeGrafter"/>
</dbReference>
<feature type="non-terminal residue" evidence="3">
    <location>
        <position position="129"/>
    </location>
</feature>
<dbReference type="CDD" id="cd00780">
    <property type="entry name" value="NTF2"/>
    <property type="match status" value="1"/>
</dbReference>
<dbReference type="InterPro" id="IPR002075">
    <property type="entry name" value="NTF2_dom"/>
</dbReference>
<dbReference type="OrthoDB" id="339151at2759"/>
<dbReference type="Gene3D" id="3.10.450.50">
    <property type="match status" value="1"/>
</dbReference>
<sequence>KASNSPFPSAKVIGEAFVEQYYQILHQSPELICKFYHLSSTVSRPNSDSVITSVKTMQAINDIILSFSSVNDKARINAVHSQNSHKDGIIVLVTGCLVKDNVAKNFSQSFFLAPQHSGFFMCNDVFMFV</sequence>
<proteinExistence type="predicted"/>
<dbReference type="AlphaFoldDB" id="A0A7J7NWP6"/>
<keyword evidence="4" id="KW-1185">Reference proteome</keyword>
<dbReference type="PANTHER" id="PTHR10693">
    <property type="entry name" value="RAS GTPASE-ACTIVATING PROTEIN-BINDING PROTEIN"/>
    <property type="match status" value="1"/>
</dbReference>
<dbReference type="GO" id="GO:0003729">
    <property type="term" value="F:mRNA binding"/>
    <property type="evidence" value="ECO:0007669"/>
    <property type="project" value="TreeGrafter"/>
</dbReference>
<evidence type="ECO:0000259" key="2">
    <source>
        <dbReference type="PROSITE" id="PS50177"/>
    </source>
</evidence>
<dbReference type="EMBL" id="JACGCM010000497">
    <property type="protein sequence ID" value="KAF6171412.1"/>
    <property type="molecule type" value="Genomic_DNA"/>
</dbReference>